<feature type="compositionally biased region" description="Polar residues" evidence="1">
    <location>
        <begin position="1745"/>
        <end position="1756"/>
    </location>
</feature>
<accession>A0A8H6KB51</accession>
<feature type="compositionally biased region" description="Basic and acidic residues" evidence="1">
    <location>
        <begin position="2865"/>
        <end position="2874"/>
    </location>
</feature>
<feature type="region of interest" description="Disordered" evidence="1">
    <location>
        <begin position="1246"/>
        <end position="1622"/>
    </location>
</feature>
<feature type="compositionally biased region" description="Polar residues" evidence="1">
    <location>
        <begin position="4478"/>
        <end position="4489"/>
    </location>
</feature>
<feature type="compositionally biased region" description="Basic and acidic residues" evidence="1">
    <location>
        <begin position="1720"/>
        <end position="1737"/>
    </location>
</feature>
<feature type="compositionally biased region" description="Acidic residues" evidence="1">
    <location>
        <begin position="5063"/>
        <end position="5072"/>
    </location>
</feature>
<feature type="compositionally biased region" description="Basic residues" evidence="1">
    <location>
        <begin position="2875"/>
        <end position="2885"/>
    </location>
</feature>
<comment type="caution">
    <text evidence="2">The sequence shown here is derived from an EMBL/GenBank/DDBJ whole genome shotgun (WGS) entry which is preliminary data.</text>
</comment>
<feature type="region of interest" description="Disordered" evidence="1">
    <location>
        <begin position="2572"/>
        <end position="2701"/>
    </location>
</feature>
<feature type="compositionally biased region" description="Low complexity" evidence="1">
    <location>
        <begin position="2956"/>
        <end position="2976"/>
    </location>
</feature>
<feature type="compositionally biased region" description="Basic and acidic residues" evidence="1">
    <location>
        <begin position="93"/>
        <end position="104"/>
    </location>
</feature>
<dbReference type="OrthoDB" id="5365701at2759"/>
<feature type="compositionally biased region" description="Basic and acidic residues" evidence="1">
    <location>
        <begin position="4969"/>
        <end position="5017"/>
    </location>
</feature>
<feature type="compositionally biased region" description="Low complexity" evidence="1">
    <location>
        <begin position="3766"/>
        <end position="3840"/>
    </location>
</feature>
<feature type="compositionally biased region" description="Basic and acidic residues" evidence="1">
    <location>
        <begin position="5254"/>
        <end position="5295"/>
    </location>
</feature>
<feature type="compositionally biased region" description="Acidic residues" evidence="1">
    <location>
        <begin position="295"/>
        <end position="312"/>
    </location>
</feature>
<feature type="compositionally biased region" description="Basic and acidic residues" evidence="1">
    <location>
        <begin position="48"/>
        <end position="67"/>
    </location>
</feature>
<feature type="compositionally biased region" description="Basic and acidic residues" evidence="1">
    <location>
        <begin position="2807"/>
        <end position="2818"/>
    </location>
</feature>
<feature type="compositionally biased region" description="Polar residues" evidence="1">
    <location>
        <begin position="5449"/>
        <end position="5476"/>
    </location>
</feature>
<feature type="compositionally biased region" description="Polar residues" evidence="1">
    <location>
        <begin position="4772"/>
        <end position="4791"/>
    </location>
</feature>
<feature type="compositionally biased region" description="Basic residues" evidence="1">
    <location>
        <begin position="1468"/>
        <end position="1478"/>
    </location>
</feature>
<feature type="compositionally biased region" description="Basic residues" evidence="1">
    <location>
        <begin position="1054"/>
        <end position="1063"/>
    </location>
</feature>
<feature type="compositionally biased region" description="Pro residues" evidence="1">
    <location>
        <begin position="1693"/>
        <end position="1704"/>
    </location>
</feature>
<evidence type="ECO:0000256" key="1">
    <source>
        <dbReference type="SAM" id="MobiDB-lite"/>
    </source>
</evidence>
<feature type="compositionally biased region" description="Basic and acidic residues" evidence="1">
    <location>
        <begin position="598"/>
        <end position="663"/>
    </location>
</feature>
<feature type="compositionally biased region" description="Polar residues" evidence="1">
    <location>
        <begin position="5156"/>
        <end position="5171"/>
    </location>
</feature>
<feature type="compositionally biased region" description="Polar residues" evidence="1">
    <location>
        <begin position="1893"/>
        <end position="1907"/>
    </location>
</feature>
<feature type="compositionally biased region" description="Basic and acidic residues" evidence="1">
    <location>
        <begin position="237"/>
        <end position="248"/>
    </location>
</feature>
<feature type="region of interest" description="Disordered" evidence="1">
    <location>
        <begin position="1"/>
        <end position="480"/>
    </location>
</feature>
<feature type="compositionally biased region" description="Basic and acidic residues" evidence="1">
    <location>
        <begin position="759"/>
        <end position="790"/>
    </location>
</feature>
<dbReference type="Proteomes" id="UP000639643">
    <property type="component" value="Unassembled WGS sequence"/>
</dbReference>
<feature type="compositionally biased region" description="Basic residues" evidence="1">
    <location>
        <begin position="4061"/>
        <end position="4070"/>
    </location>
</feature>
<sequence length="5965" mass="638604">MPGPSAQYSPQPPQPYTHYPSAPSYPQSHYSQVPPGPRYPDAESYASRPEHYDESRTYVDPRYHQPERYAPNDSYAGPQGPASASAEPSRYGESQDYRQAERARPRGSSSASSSSSTSSSFLNISAKSPRFGGVFSTFFRAPSEQRKKRRRKKQMARILTFGNSSSSSVNSDLAYGRGYIERDKSQGPTPKPSAHPSPAMYRSEPVEPRQQPPAPAPAPRSKTDEEILEIGRQLQDIARRQNDADLRAAGRSRTSQLAGAAAAAAAVSHFSRKSKSNSKARGTGTSKPSDLGSSSDDDWESASDDDSSEDSSDGGLAYGAAFKPSKSARISSEPPEQIKPPERKSTVVDPRLFGPYNSLRGAVKSPCGFGEEDPRSAGSSRRHHEETVAQVESPKVTGKEPMQRVYPVPTSDPDRFDFDRSSITSSRQGLPQQSRPAPVPLQQPIPIVPVSSKVYDAERFVEEEPRGPRKPYQPSNGRSAAETAIAGVGVAAAAIGAAMASNRRESVEYLERRDDRPSELRDRRGDDRESRDVRISEERADRPARIELEDREVPNRHDSRRSTRHSEVIVVDDRGKRHAARDDISRESLKRQASTASRPEDRKPRIEDRKPRIEDRKPRIEDRKPRIEDRKPRIEDRQPRIEDRKPEVIEERQHAKRTEKPSESTRQFHGVEKPEAPITQAPIDPFQFQVADDAFQTPKYATPKTATPKRPLTPKVVTVDREPNFDDSPPRKPDYSDSRMSRKDSFELEQRLEQYQQGFRDRSRTPESHHRSHSLEEQEHAAKSIYDEAKHATAPVDAAAFASAIAVEEERSKRHRNDHVTEDGSRDRSQTARDTVQEEADKYYRETILARKIAADEIRSRSVSPHDQSVVGKWDDHEAPEIVTIRTPPEMDHPHDKSPYDAPDADVRIDNVIIPEELNRFLLADRPLARGAVSVFRSRDPSCERDRPLLNLVLPTPLVTPRPTPAPEKQREVKPADESRESTDSRSVGADASSVDSARHPEVILGPKGEVIERPTTPTAKSVTWGENETKSFVVESPEPPKNSSSGSSPKSTKYAKSKKRLGKSSPWGIIAAAIGGSGAAAATAAPEVRDPFEAQNDKDNQQKTGEDEEKHSPPQSPKSRAVEPSSPNVVAASPKLVTSFDDDLPPAPGPKPSSPRMSQMPGTFADDLEFASVLAAGLQDSGFDPNIVIDNPAYIRRDSPPGQNEPALYQQPFAETVTDLGIYPPDHVRHSSPVRESGYVIGEVPETPDAEKHVHDDDTSHVSLPREYRDKGKAREIPVADEEHIADAFEPTRKLSKKEKRKQKAAKRQSLDDVSGDFTSDIPEAPLQPPEAPYSRVVPDYDRHYSYADRSQSPETVVAIDTKSRSLDDFSSGNRPPSLDGPSVARPTTSEAASAEWETSAPTKVSKKQKKKNRASKSDVILVQEYDERPQEEIRPESRNSRAEPPESPAHVSTDPPETGDDTRSTPAKKKKSKKSKQSSDEWTDVEKQIDDTPTSERSRSAAAFDDWDDRPAKSRRDRTKSEDREVSSVVSDPASRREKERSDRRSNGTRYEDGDDVKSVASDGTSRSKRRSRDEKKSSKDEEKRSSGSFFSLFRPSSGSSKDTSGKDEKSFLDNAGTLGAGAGLASAMAALGSMMSRSNAIEPRPEESSDVLSLRERSASPSRDVDILDPEITQRAIRPAIDPQYGDLLPLPPSPMPPSSPGSPTQELEELPALPDSRPETPPDERRRQHEMKTHVRRRSNLETPTKSPSQTAVPFKLRLGQRSTPSSPGNIGHAISPVSPPTAPAVPEVALAKRPSRPISWESSREIKPLYLLEHARQEHAAQLPELPIDFPELPPSEPSSRESPAPEFALPQDDVSYFNQLQASPFEPDLRIDTDVYHFPRPDGHYGSQETTPKAEQASQHTVAVLGPPSPALPVAPNAARQMDLSERELIDLPALPASPVPEPNPADLPALPSSPLNEYDISDSPAMPASTVDELASLPVLPSSLPTEREIMGLPALPESPVAEHEPESMPTFPVVPNGTMDELADLPIPPSSPPTETMDLPALPDSPGTGYEPESMPALPAVPTGIRDELVRLPLALSSPPTEAMDLLPPLPESPGTGYEPESMPALPAVPADTLVQLDDLSLPPFVPLTEREEVDLPALPDSPVIAHQPEDMPALPVDPLVEHDLAYLPTVSRSAVDEHTQPDLPLLDTSTTVERVVQDVADDPTIPTTPHAEKELPISRSFKPESPALPTLADAKENINFFDHELEYLPALPASPLTELAPAELPLGTVFGPESPALPSLPDAAQLDVFAHELGDLPALPASPEISPVVLSEPPAALPTSIMFGSESPALPTLPDAAQLDVSEHELEDLPALPASPEVIPTITSEPPADLPTSTVYGPESPALPTLSNAAQQLEGFEHELGGLPALPASPELIPTITSQPPAGLPPSTVYGPESPALPTLANAAIQLDVYEHELGDLPALPASPEVTPIITAEPDLVEAISTDRSSYLLHKTPTSIIKNLIEHDLPDTPPSPSPSKPQEVTDVIPELEEEPQLADPEVAVDELARAAVADLAAEVLSGVDIVEGQPAEVEPETRTLETPETSEPPAESKKSKKAKKKKNKRLSTQNSTVPPLDTASSSTPQEKDEDPLPTEAVPSSPIDTEHLFSSVATAEPPAEEPLPPSTKEDIPSISTNQEESPLPQDVALPVTPTEDVSHSADLDRVLSLDTIETGSAAHADSSFAEVVLPAFSDKAELLETLVPEAASTEDPTAIPLPSDDEDEFTPKPAALVLAPDEAQISSADLPRLAPDNEHATILAEAAHPKTSADDTGKGPESIPSAPSNDEALPQDDFQAEDNATIGDTAGPIAAAIEPDVPKIIAEKPVAEKKLSKKERKKLKKAQAQAQAMELNESADTVDENSKPSDNEPLLPSAAAEAPLVILGAPAAPSADTEPAEAPSDDTQTNLPADIGVPVSAPEPEAEGPSEAAVSSTDQQVATSFESDAFAVLADADEPVSSRGVEQEVNDKIAEQSEAPLADEFPEPESKKSKKKKKKGRKALDVEAEVISSPATGEASDTSSQPVPAVPEQEQEPTGIGETLAVPTLDPESTVHASQEAGKSLDAEKVHTVSTPGPGDNSAEVDNSAANKTPPVNESANETAGQDDLPPEPREVNVGEPMLPLPEDDLSDSAVTGLTEEGQTANTDGLLVLDQPPSVTAEETNRVNVDENVIEQQPPPPEQEEISANPDETLQAQQSSVPESDQTTREAAPATVETMAPADEPSSPISKKQKKKGKKNQATEDKTPALTDSKPAEEESVPLKLEEETNPVHSTEDVHVEPVSESVTDTLTPVPTVKDVHEETSGIQPQPAEAESSIARGTEEATAASALTASQLSDDLPPSLVEGDNTVSEPAPADTEPPAETPLPEPSGKKKKKKRKSKGATSLSQLDDFISADTTPTQTPATETPPAVDTSAAYQSTVDTPTVDKVEVEIPATDIPVIETPEVEASAVDTSAVVDTSANVSALENSAVDSSAADTSAADTLAVETPVIETSTVQTSTINTPTIDTPEVDTSALDTPAVVTSVAETPAANTHAVKSPPDVDNSAIDPSAVETPAIKTPAVQTLTEPSTTETPVAETPAGIPLVETPTETSVVETPTEVTSIETQVVETPSIETSTETLVVETLSVETPAVETPTETSVIETPVVETPAVETPADETRAEIPVVKTPAADTPNETLAVEAPIEIPVVETRSIETPTENTMVETPEIPAIETSVVETPEIPVVETPAVETPAVETPAVETPAVETPAVETPAVETPAVETPAVETPAVETPAVETPAVETPAVETPAVETPAVETPTEASDPTSQQDAEDTPKEHEADIEKHGDTARTPEVPVKPSTDPAVEVDSMISPAEESSKSSKKSKKKKKNRLSVADSETATPVADDSPATAVPVSSHDTAPNEAISGGEKSVSQDPDVTEDQAQRQDITSPEHTKLEDGPSATNNEAEDPTPAEGRDEAFVTPAQGPIVINDGEEASVSLSREPTLVESQSDAATAEKPAAENQESTAVEVPTDLETMSPTSSKKSKKKKGKKAAALEAEVDETSRDLDGTEEAKDETTESRTDTTSDKTGEMAQASREPHASGEFATDSKISEEADPGPAVTKKGKKKKKGKKSSTLDPEPENSPSTSTLETTADVANTMDKSAYIISPRGEPGSDEFPLPQADASTEAAWPVAANTGKKRKSVTWAPELESLVHGSELPWQDGDDKALESAGNEASTPALEQQPTMEHSQTRDQPQSDSPQPTWEEESGSERPPATTDVDQAATPVAEKDVDMNGQTPASELGDRTLPRPHDIHPSDYFFPSPAGLNRRGFGRGYFPSAHRMLLSRSSSSASDADVANRKGGETLQQMAGSEADATLDAEHAGRAHAIDKPQDAPANTNAQTGEVGVTDPGLHADVESASGVECDKSLQDTPNGRTADAQSVGPALTDSALGAGDPLNTPVQALANQDTNPEIPLQALDLAPSPSPSPVSPQVVKKSDAGYTDTAETRSGEDNDNDTPGPSLQKPEHREEKPQEEEKDGSSPRLLATDAPVPDRLETSESPGEPIAAEPHLLESPLETLPHLGLGPAGVPTNASQSPDQTENEPGPGAGSTKMSKKDKKKAKKAAALSAAQDDDVQDTAAPGGDDEALAVQSVDSAPAPAEVSAASKAVPVTDLVEAWAGEDAWAIQPKKSKKDKKKRAAAALAGAAAAVVAAKSKEPALEDPKPKEGAHAPDQPSSTFPPGDTDTDNKVVENENQLAEKTPAGTSQLSAQDVKTLESEDTPQPLSEPITTATADPEPAQIDTKAPSSETPEMAPSADATAMDEPPLTQELSDSPRETDLSSQPTSEAIVDTPSALPEEEYPVVTKKSKKDKRKKKKKEEDASFEAPEEQGVVTNAQDLPEPSSVEKAGDATPSPDIVDASGPREEPIPDAVVTTGNTQTLQQEIAQDVTEQKSADEAPAEKMPADEKPVDEKPAEKMPADEKPVDEKPAEEKPADEKPVDEEPAEEKPVEESPTQDKPAGEKFADEKLAKESSPEQLAREQIVEEPTEEEEYAAISKKTKKDKKKEKAVASSEESPALAVAEPDVTPVLATSPESPKLESLETTTNEKPIGSDEPVEQTTVDSEQVPAREDVLKESTLQALDNNDAPQPETSVDPEDEFPAVRKKSKKDKKKGKKSQADSVAEPLSQPASQNEPEVQSSEAAFTDPVPSAALPVPEGVSADRDPTIGNLPISGDKTDDQDVAKDPTDVEAIKPRNSDDLSAREENPDEKEKRKGPMTELEPEMRALPSSSTESAIDSTVPPASESAPFADQPLNEMIVPTAEFQPTVSTPQDADIEEEFPLPGKKAKKSKTKKNKALELTEPETEPQRTVESGTEPSSETKSDAASPAERTIEQPSGTNMPVDPAEHSAEQPEAVTQSDKTTTTDTVQEVENPSQGIADTGPTSGSEEAMTVNAQQYAEVDGQAHPAVDNEPSEPKLSKKDKKKKKAKLQDVSHPDSGTATPKTLEIPEDSTLDSQGVSKDNDDIPSSDILQIADAISSDAQAPPTDAIAATVQTPEVDFMPSIDNHKDQEHLSLLPKNLQEESQVPEPTAPQAEAEAPITTKRSKKDKKKKKGKSVDESAISLETPQSQPAEREEQPTSHVASVENTPVVDKKDTDSLNADVPGEALADDSVKASFQPPVEPSVEPPVEPPFDFSTETNVNNSDSVREKSMSTKSEDKNESRTKNGLGVNTGTSDPLEDSHSQGHDSNKPQDTLDQITLPIDMPIDSTKESPLAVADNTIPKTATPDTGESQIPTMPLQDAEWILPTKTSKKDKKKKKSRAKNDLEENVGSAMPLEIPAELPKENATPFEDTTTAEEVKAHTEAAVQKPFLLETGSSEEPHATTPGDSTSQHPSETETDEREPTKTVPEPVQAEPENTTEEDVIIGQPQECMVRNRKKCKEGLD</sequence>
<feature type="compositionally biased region" description="Basic and acidic residues" evidence="1">
    <location>
        <begin position="1646"/>
        <end position="1669"/>
    </location>
</feature>
<feature type="compositionally biased region" description="Polar residues" evidence="1">
    <location>
        <begin position="1016"/>
        <end position="1027"/>
    </location>
</feature>
<feature type="compositionally biased region" description="Pro residues" evidence="1">
    <location>
        <begin position="437"/>
        <end position="447"/>
    </location>
</feature>
<feature type="compositionally biased region" description="Polar residues" evidence="1">
    <location>
        <begin position="3173"/>
        <end position="3187"/>
    </location>
</feature>
<feature type="compositionally biased region" description="Basic and acidic residues" evidence="1">
    <location>
        <begin position="1088"/>
        <end position="1113"/>
    </location>
</feature>
<evidence type="ECO:0000313" key="3">
    <source>
        <dbReference type="Proteomes" id="UP000639643"/>
    </source>
</evidence>
<reference evidence="2" key="1">
    <citation type="journal article" date="2020" name="Phytopathology">
        <title>Genome Sequence Resources of Colletotrichum truncatum, C. plurivorum, C. musicola, and C. sojae: Four Species Pathogenic to Soybean (Glycine max).</title>
        <authorList>
            <person name="Rogerio F."/>
            <person name="Boufleur T.R."/>
            <person name="Ciampi-Guillardi M."/>
            <person name="Sukno S.A."/>
            <person name="Thon M.R."/>
            <person name="Massola Junior N.S."/>
            <person name="Baroncelli R."/>
        </authorList>
    </citation>
    <scope>NUCLEOTIDE SEQUENCE</scope>
    <source>
        <strain evidence="2">LFN0074</strain>
    </source>
</reference>
<feature type="compositionally biased region" description="Low complexity" evidence="1">
    <location>
        <begin position="4671"/>
        <end position="4690"/>
    </location>
</feature>
<feature type="compositionally biased region" description="Basic and acidic residues" evidence="1">
    <location>
        <begin position="502"/>
        <end position="590"/>
    </location>
</feature>
<feature type="compositionally biased region" description="Polar residues" evidence="1">
    <location>
        <begin position="5801"/>
        <end position="5815"/>
    </location>
</feature>
<evidence type="ECO:0000313" key="2">
    <source>
        <dbReference type="EMBL" id="KAF6827880.1"/>
    </source>
</evidence>
<feature type="region of interest" description="Disordered" evidence="1">
    <location>
        <begin position="1829"/>
        <end position="1856"/>
    </location>
</feature>
<feature type="region of interest" description="Disordered" evidence="1">
    <location>
        <begin position="858"/>
        <end position="880"/>
    </location>
</feature>
<feature type="compositionally biased region" description="Basic and acidic residues" evidence="1">
    <location>
        <begin position="968"/>
        <end position="984"/>
    </location>
</feature>
<feature type="compositionally biased region" description="Low complexity" evidence="1">
    <location>
        <begin position="2886"/>
        <end position="2895"/>
    </location>
</feature>
<feature type="compositionally biased region" description="Basic and acidic residues" evidence="1">
    <location>
        <begin position="4733"/>
        <end position="4749"/>
    </location>
</feature>
<feature type="compositionally biased region" description="Basic residues" evidence="1">
    <location>
        <begin position="3413"/>
        <end position="3422"/>
    </location>
</feature>
<feature type="compositionally biased region" description="Low complexity" evidence="1">
    <location>
        <begin position="4719"/>
        <end position="4732"/>
    </location>
</feature>
<feature type="compositionally biased region" description="Polar residues" evidence="1">
    <location>
        <begin position="4252"/>
        <end position="4281"/>
    </location>
</feature>
<feature type="compositionally biased region" description="Low complexity" evidence="1">
    <location>
        <begin position="5435"/>
        <end position="5447"/>
    </location>
</feature>
<feature type="compositionally biased region" description="Basic and acidic residues" evidence="1">
    <location>
        <begin position="4397"/>
        <end position="4411"/>
    </location>
</feature>
<feature type="compositionally biased region" description="Polar residues" evidence="1">
    <location>
        <begin position="4953"/>
        <end position="4964"/>
    </location>
</feature>
<feature type="compositionally biased region" description="Pro residues" evidence="1">
    <location>
        <begin position="5700"/>
        <end position="5711"/>
    </location>
</feature>
<feature type="compositionally biased region" description="Basic residues" evidence="1">
    <location>
        <begin position="5364"/>
        <end position="5374"/>
    </location>
</feature>
<feature type="compositionally biased region" description="Basic and acidic residues" evidence="1">
    <location>
        <begin position="5726"/>
        <end position="5744"/>
    </location>
</feature>
<feature type="compositionally biased region" description="Basic residues" evidence="1">
    <location>
        <begin position="4632"/>
        <end position="4642"/>
    </location>
</feature>
<feature type="compositionally biased region" description="Basic and acidic residues" evidence="1">
    <location>
        <begin position="1427"/>
        <end position="1446"/>
    </location>
</feature>
<feature type="compositionally biased region" description="Basic residues" evidence="1">
    <location>
        <begin position="4885"/>
        <end position="4896"/>
    </location>
</feature>
<feature type="compositionally biased region" description="Basic and acidic residues" evidence="1">
    <location>
        <begin position="5759"/>
        <end position="5770"/>
    </location>
</feature>
<feature type="region of interest" description="Disordered" evidence="1">
    <location>
        <begin position="500"/>
        <end position="790"/>
    </location>
</feature>
<feature type="compositionally biased region" description="Basic and acidic residues" evidence="1">
    <location>
        <begin position="5038"/>
        <end position="5062"/>
    </location>
</feature>
<feature type="region of interest" description="Disordered" evidence="1">
    <location>
        <begin position="4365"/>
        <end position="5949"/>
    </location>
</feature>
<protein>
    <submittedName>
        <fullName evidence="2">Involucrin repeat protein</fullName>
    </submittedName>
</protein>
<feature type="compositionally biased region" description="Polar residues" evidence="1">
    <location>
        <begin position="5716"/>
        <end position="5725"/>
    </location>
</feature>
<feature type="compositionally biased region" description="Polar residues" evidence="1">
    <location>
        <begin position="3053"/>
        <end position="3064"/>
    </location>
</feature>
<dbReference type="EMBL" id="WIGM01000354">
    <property type="protein sequence ID" value="KAF6827880.1"/>
    <property type="molecule type" value="Genomic_DNA"/>
</dbReference>
<feature type="region of interest" description="Disordered" evidence="1">
    <location>
        <begin position="807"/>
        <end position="841"/>
    </location>
</feature>
<feature type="compositionally biased region" description="Basic residues" evidence="1">
    <location>
        <begin position="3897"/>
        <end position="3908"/>
    </location>
</feature>
<feature type="compositionally biased region" description="Basic and acidic residues" evidence="1">
    <location>
        <begin position="808"/>
        <end position="841"/>
    </location>
</feature>
<feature type="compositionally biased region" description="Low complexity" evidence="1">
    <location>
        <begin position="3393"/>
        <end position="3402"/>
    </location>
</feature>
<feature type="compositionally biased region" description="Pro residues" evidence="1">
    <location>
        <begin position="1942"/>
        <end position="1952"/>
    </location>
</feature>
<feature type="compositionally biased region" description="Low complexity" evidence="1">
    <location>
        <begin position="985"/>
        <end position="996"/>
    </location>
</feature>
<feature type="compositionally biased region" description="Basic residues" evidence="1">
    <location>
        <begin position="4141"/>
        <end position="4151"/>
    </location>
</feature>
<feature type="compositionally biased region" description="Polar residues" evidence="1">
    <location>
        <begin position="5207"/>
        <end position="5221"/>
    </location>
</feature>
<feature type="region of interest" description="Disordered" evidence="1">
    <location>
        <begin position="954"/>
        <end position="1163"/>
    </location>
</feature>
<feature type="compositionally biased region" description="Low complexity" evidence="1">
    <location>
        <begin position="697"/>
        <end position="715"/>
    </location>
</feature>
<feature type="compositionally biased region" description="Basic and acidic residues" evidence="1">
    <location>
        <begin position="4080"/>
        <end position="4108"/>
    </location>
</feature>
<feature type="compositionally biased region" description="Basic residues" evidence="1">
    <location>
        <begin position="3032"/>
        <end position="3041"/>
    </location>
</feature>
<feature type="compositionally biased region" description="Basic and acidic residues" evidence="1">
    <location>
        <begin position="1486"/>
        <end position="1501"/>
    </location>
</feature>
<feature type="compositionally biased region" description="Basic residues" evidence="1">
    <location>
        <begin position="5623"/>
        <end position="5634"/>
    </location>
</feature>
<feature type="region of interest" description="Disordered" evidence="1">
    <location>
        <begin position="1939"/>
        <end position="1974"/>
    </location>
</feature>
<gene>
    <name evidence="2" type="ORF">CMUS01_08801</name>
</gene>
<feature type="compositionally biased region" description="Basic and acidic residues" evidence="1">
    <location>
        <begin position="3851"/>
        <end position="3868"/>
    </location>
</feature>
<feature type="compositionally biased region" description="Low complexity" evidence="1">
    <location>
        <begin position="1069"/>
        <end position="1086"/>
    </location>
</feature>
<name>A0A8H6KB51_9PEZI</name>
<feature type="compositionally biased region" description="Low complexity" evidence="1">
    <location>
        <begin position="1042"/>
        <end position="1052"/>
    </location>
</feature>
<feature type="compositionally biased region" description="Basic residues" evidence="1">
    <location>
        <begin position="146"/>
        <end position="155"/>
    </location>
</feature>
<feature type="compositionally biased region" description="Polar residues" evidence="1">
    <location>
        <begin position="2977"/>
        <end position="2986"/>
    </location>
</feature>
<feature type="compositionally biased region" description="Basic and acidic residues" evidence="1">
    <location>
        <begin position="3005"/>
        <end position="3015"/>
    </location>
</feature>
<feature type="compositionally biased region" description="Basic and acidic residues" evidence="1">
    <location>
        <begin position="4321"/>
        <end position="4334"/>
    </location>
</feature>
<feature type="compositionally biased region" description="Basic and acidic residues" evidence="1">
    <location>
        <begin position="1574"/>
        <end position="1588"/>
    </location>
</feature>
<proteinExistence type="predicted"/>
<organism evidence="2 3">
    <name type="scientific">Colletotrichum musicola</name>
    <dbReference type="NCBI Taxonomy" id="2175873"/>
    <lineage>
        <taxon>Eukaryota</taxon>
        <taxon>Fungi</taxon>
        <taxon>Dikarya</taxon>
        <taxon>Ascomycota</taxon>
        <taxon>Pezizomycotina</taxon>
        <taxon>Sordariomycetes</taxon>
        <taxon>Hypocreomycetidae</taxon>
        <taxon>Glomerellales</taxon>
        <taxon>Glomerellaceae</taxon>
        <taxon>Colletotrichum</taxon>
        <taxon>Colletotrichum orchidearum species complex</taxon>
    </lineage>
</organism>
<feature type="compositionally biased region" description="Basic residues" evidence="1">
    <location>
        <begin position="4708"/>
        <end position="4718"/>
    </location>
</feature>
<feature type="compositionally biased region" description="Low complexity" evidence="1">
    <location>
        <begin position="1389"/>
        <end position="1402"/>
    </location>
</feature>
<feature type="compositionally biased region" description="Basic and acidic residues" evidence="1">
    <location>
        <begin position="1250"/>
        <end position="1294"/>
    </location>
</feature>
<keyword evidence="3" id="KW-1185">Reference proteome</keyword>
<feature type="region of interest" description="Disordered" evidence="1">
    <location>
        <begin position="2211"/>
        <end position="2231"/>
    </location>
</feature>
<feature type="compositionally biased region" description="Polar residues" evidence="1">
    <location>
        <begin position="423"/>
        <end position="435"/>
    </location>
</feature>
<feature type="compositionally biased region" description="Polar residues" evidence="1">
    <location>
        <begin position="5307"/>
        <end position="5316"/>
    </location>
</feature>
<feature type="compositionally biased region" description="Low complexity" evidence="1">
    <location>
        <begin position="5607"/>
        <end position="5622"/>
    </location>
</feature>
<feature type="compositionally biased region" description="Polar residues" evidence="1">
    <location>
        <begin position="5387"/>
        <end position="5399"/>
    </location>
</feature>
<feature type="compositionally biased region" description="Low complexity" evidence="1">
    <location>
        <begin position="2912"/>
        <end position="2924"/>
    </location>
</feature>
<feature type="compositionally biased region" description="Basic and acidic residues" evidence="1">
    <location>
        <begin position="455"/>
        <end position="467"/>
    </location>
</feature>
<feature type="compositionally biased region" description="Low complexity" evidence="1">
    <location>
        <begin position="1953"/>
        <end position="1963"/>
    </location>
</feature>
<feature type="compositionally biased region" description="Polar residues" evidence="1">
    <location>
        <begin position="3230"/>
        <end position="3245"/>
    </location>
</feature>
<feature type="compositionally biased region" description="Basic residues" evidence="1">
    <location>
        <begin position="5077"/>
        <end position="5086"/>
    </location>
</feature>
<feature type="compositionally biased region" description="Basic residues" evidence="1">
    <location>
        <begin position="1406"/>
        <end position="1416"/>
    </location>
</feature>
<feature type="compositionally biased region" description="Low complexity" evidence="1">
    <location>
        <begin position="3364"/>
        <end position="3380"/>
    </location>
</feature>
<feature type="compositionally biased region" description="Basic and acidic residues" evidence="1">
    <location>
        <begin position="1536"/>
        <end position="1560"/>
    </location>
</feature>
<feature type="compositionally biased region" description="Basic residues" evidence="1">
    <location>
        <begin position="2599"/>
        <end position="2610"/>
    </location>
</feature>
<feature type="compositionally biased region" description="Basic and acidic residues" evidence="1">
    <location>
        <begin position="1511"/>
        <end position="1528"/>
    </location>
</feature>
<feature type="compositionally biased region" description="Basic and acidic residues" evidence="1">
    <location>
        <begin position="1874"/>
        <end position="1889"/>
    </location>
</feature>
<feature type="region of interest" description="Disordered" evidence="1">
    <location>
        <begin position="3766"/>
        <end position="4343"/>
    </location>
</feature>
<feature type="region of interest" description="Disordered" evidence="1">
    <location>
        <begin position="1641"/>
        <end position="1788"/>
    </location>
</feature>
<feature type="region of interest" description="Disordered" evidence="1">
    <location>
        <begin position="1874"/>
        <end position="1921"/>
    </location>
</feature>
<feature type="compositionally biased region" description="Basic residues" evidence="1">
    <location>
        <begin position="1295"/>
        <end position="1308"/>
    </location>
</feature>
<feature type="compositionally biased region" description="Polar residues" evidence="1">
    <location>
        <begin position="279"/>
        <end position="292"/>
    </location>
</feature>
<feature type="compositionally biased region" description="Polar residues" evidence="1">
    <location>
        <begin position="4015"/>
        <end position="4030"/>
    </location>
</feature>
<feature type="compositionally biased region" description="Basic residues" evidence="1">
    <location>
        <begin position="5830"/>
        <end position="5841"/>
    </location>
</feature>
<feature type="compositionally biased region" description="Basic and acidic residues" evidence="1">
    <location>
        <begin position="718"/>
        <end position="752"/>
    </location>
</feature>
<feature type="compositionally biased region" description="Polar residues" evidence="1">
    <location>
        <begin position="4161"/>
        <end position="4174"/>
    </location>
</feature>
<feature type="compositionally biased region" description="Basic residues" evidence="1">
    <location>
        <begin position="5182"/>
        <end position="5195"/>
    </location>
</feature>
<feature type="region of interest" description="Disordered" evidence="1">
    <location>
        <begin position="2748"/>
        <end position="3464"/>
    </location>
</feature>
<feature type="compositionally biased region" description="Polar residues" evidence="1">
    <location>
        <begin position="3124"/>
        <end position="3144"/>
    </location>
</feature>
<feature type="compositionally biased region" description="Low complexity" evidence="1">
    <location>
        <begin position="108"/>
        <end position="120"/>
    </location>
</feature>
<feature type="compositionally biased region" description="Low complexity" evidence="1">
    <location>
        <begin position="3438"/>
        <end position="3450"/>
    </location>
</feature>
<feature type="compositionally biased region" description="Polar residues" evidence="1">
    <location>
        <begin position="4800"/>
        <end position="4812"/>
    </location>
</feature>
<feature type="compositionally biased region" description="Polar residues" evidence="1">
    <location>
        <begin position="2613"/>
        <end position="2629"/>
    </location>
</feature>